<evidence type="ECO:0000259" key="7">
    <source>
        <dbReference type="Pfam" id="PF01694"/>
    </source>
</evidence>
<dbReference type="InterPro" id="IPR022764">
    <property type="entry name" value="Peptidase_S54_rhomboid_dom"/>
</dbReference>
<dbReference type="PANTHER" id="PTHR43731:SF26">
    <property type="entry name" value="RHOMBOID-LIKE PROTEIN 10, CHLOROPLASTIC"/>
    <property type="match status" value="1"/>
</dbReference>
<dbReference type="GO" id="GO:0004252">
    <property type="term" value="F:serine-type endopeptidase activity"/>
    <property type="evidence" value="ECO:0007669"/>
    <property type="project" value="InterPro"/>
</dbReference>
<feature type="transmembrane region" description="Helical" evidence="5">
    <location>
        <begin position="188"/>
        <end position="206"/>
    </location>
</feature>
<evidence type="ECO:0000313" key="8">
    <source>
        <dbReference type="EMBL" id="KAL1522981.1"/>
    </source>
</evidence>
<feature type="chain" id="PRO_5044281684" description="Peptidase S54 rhomboid domain-containing protein" evidence="6">
    <location>
        <begin position="17"/>
        <end position="484"/>
    </location>
</feature>
<keyword evidence="9" id="KW-1185">Reference proteome</keyword>
<keyword evidence="3 5" id="KW-1133">Transmembrane helix</keyword>
<keyword evidence="4 5" id="KW-0472">Membrane</keyword>
<name>A0AB34JM23_PRYPA</name>
<dbReference type="InterPro" id="IPR035952">
    <property type="entry name" value="Rhomboid-like_sf"/>
</dbReference>
<evidence type="ECO:0000256" key="2">
    <source>
        <dbReference type="ARBA" id="ARBA00022692"/>
    </source>
</evidence>
<dbReference type="EMBL" id="JBGBPQ010000006">
    <property type="protein sequence ID" value="KAL1522981.1"/>
    <property type="molecule type" value="Genomic_DNA"/>
</dbReference>
<dbReference type="AlphaFoldDB" id="A0AB34JM23"/>
<feature type="transmembrane region" description="Helical" evidence="5">
    <location>
        <begin position="447"/>
        <end position="471"/>
    </location>
</feature>
<comment type="caution">
    <text evidence="8">The sequence shown here is derived from an EMBL/GenBank/DDBJ whole genome shotgun (WGS) entry which is preliminary data.</text>
</comment>
<feature type="transmembrane region" description="Helical" evidence="5">
    <location>
        <begin position="213"/>
        <end position="232"/>
    </location>
</feature>
<dbReference type="SUPFAM" id="SSF144091">
    <property type="entry name" value="Rhomboid-like"/>
    <property type="match status" value="1"/>
</dbReference>
<keyword evidence="6" id="KW-0732">Signal</keyword>
<dbReference type="Pfam" id="PF01694">
    <property type="entry name" value="Rhomboid"/>
    <property type="match status" value="1"/>
</dbReference>
<feature type="domain" description="Peptidase S54 rhomboid" evidence="7">
    <location>
        <begin position="145"/>
        <end position="288"/>
    </location>
</feature>
<dbReference type="PANTHER" id="PTHR43731">
    <property type="entry name" value="RHOMBOID PROTEASE"/>
    <property type="match status" value="1"/>
</dbReference>
<accession>A0AB34JM23</accession>
<keyword evidence="2 5" id="KW-0812">Transmembrane</keyword>
<evidence type="ECO:0000256" key="1">
    <source>
        <dbReference type="ARBA" id="ARBA00004141"/>
    </source>
</evidence>
<evidence type="ECO:0000313" key="9">
    <source>
        <dbReference type="Proteomes" id="UP001515480"/>
    </source>
</evidence>
<dbReference type="Proteomes" id="UP001515480">
    <property type="component" value="Unassembled WGS sequence"/>
</dbReference>
<dbReference type="InterPro" id="IPR050925">
    <property type="entry name" value="Rhomboid_protease_S54"/>
</dbReference>
<evidence type="ECO:0000256" key="5">
    <source>
        <dbReference type="SAM" id="Phobius"/>
    </source>
</evidence>
<reference evidence="8 9" key="1">
    <citation type="journal article" date="2024" name="Science">
        <title>Giant polyketide synthase enzymes in the biosynthesis of giant marine polyether toxins.</title>
        <authorList>
            <person name="Fallon T.R."/>
            <person name="Shende V.V."/>
            <person name="Wierzbicki I.H."/>
            <person name="Pendleton A.L."/>
            <person name="Watervoot N.F."/>
            <person name="Auber R.P."/>
            <person name="Gonzalez D.J."/>
            <person name="Wisecaver J.H."/>
            <person name="Moore B.S."/>
        </authorList>
    </citation>
    <scope>NUCLEOTIDE SEQUENCE [LARGE SCALE GENOMIC DNA]</scope>
    <source>
        <strain evidence="8 9">12B1</strain>
    </source>
</reference>
<sequence>MKLYVLLLIAAEASCGGVVPLIISHSQARVRDNAITPAPQSLVSTHRSMEPLVDCVLDAFVGSSTCQLMSSPAEVAIGQEGDLYQPALFSSYYRAALVLFLRAVGTPSVSQGLIITTLAGYVAQLKLGEPLMNAGVRDATKVLNGEWHRLVSSCFLHVDAVHVARTCIFGIARLMPTASAIYGNAQSLFIFLLAGVCGNLASLYLGGRSAPPAMGASGALFGIEGALLAYALRNNPYNILGILATLKRSMVTLVACALPRVLGRYGNIDHAAHLGGYVSGILCGMALAPCVQPALENFRRHVFDAMSDHVCELCAPSSFEAERAILQYLRQLPSSERRRTLKEWKLDLRRSKLRERTPPDTEVWPKVWEGVKELVLPQLAGLTEDEDHGTRSLDRENGIEHVFAQEHRENAEAAVIKHFNDRATQALPYLRVLRQPVSLQQIRNMRIGVGALVPWAVAEALAGAVIFWSVLSCSDTVRLALHSR</sequence>
<protein>
    <recommendedName>
        <fullName evidence="7">Peptidase S54 rhomboid domain-containing protein</fullName>
    </recommendedName>
</protein>
<proteinExistence type="predicted"/>
<evidence type="ECO:0000256" key="3">
    <source>
        <dbReference type="ARBA" id="ARBA00022989"/>
    </source>
</evidence>
<gene>
    <name evidence="8" type="ORF">AB1Y20_017944</name>
</gene>
<dbReference type="Gene3D" id="1.20.1540.10">
    <property type="entry name" value="Rhomboid-like"/>
    <property type="match status" value="1"/>
</dbReference>
<feature type="signal peptide" evidence="6">
    <location>
        <begin position="1"/>
        <end position="16"/>
    </location>
</feature>
<organism evidence="8 9">
    <name type="scientific">Prymnesium parvum</name>
    <name type="common">Toxic golden alga</name>
    <dbReference type="NCBI Taxonomy" id="97485"/>
    <lineage>
        <taxon>Eukaryota</taxon>
        <taxon>Haptista</taxon>
        <taxon>Haptophyta</taxon>
        <taxon>Prymnesiophyceae</taxon>
        <taxon>Prymnesiales</taxon>
        <taxon>Prymnesiaceae</taxon>
        <taxon>Prymnesium</taxon>
    </lineage>
</organism>
<dbReference type="GO" id="GO:0016020">
    <property type="term" value="C:membrane"/>
    <property type="evidence" value="ECO:0007669"/>
    <property type="project" value="UniProtKB-SubCell"/>
</dbReference>
<evidence type="ECO:0000256" key="6">
    <source>
        <dbReference type="SAM" id="SignalP"/>
    </source>
</evidence>
<evidence type="ECO:0000256" key="4">
    <source>
        <dbReference type="ARBA" id="ARBA00023136"/>
    </source>
</evidence>
<comment type="subcellular location">
    <subcellularLocation>
        <location evidence="1">Membrane</location>
        <topology evidence="1">Multi-pass membrane protein</topology>
    </subcellularLocation>
</comment>